<reference evidence="5 6" key="1">
    <citation type="journal article" date="2016" name="Nat. Commun.">
        <title>Thousands of microbial genomes shed light on interconnected biogeochemical processes in an aquifer system.</title>
        <authorList>
            <person name="Anantharaman K."/>
            <person name="Brown C.T."/>
            <person name="Hug L.A."/>
            <person name="Sharon I."/>
            <person name="Castelle C.J."/>
            <person name="Probst A.J."/>
            <person name="Thomas B.C."/>
            <person name="Singh A."/>
            <person name="Wilkins M.J."/>
            <person name="Karaoz U."/>
            <person name="Brodie E.L."/>
            <person name="Williams K.H."/>
            <person name="Hubbard S.S."/>
            <person name="Banfield J.F."/>
        </authorList>
    </citation>
    <scope>NUCLEOTIDE SEQUENCE [LARGE SCALE GENOMIC DNA]</scope>
</reference>
<dbReference type="InterPro" id="IPR005822">
    <property type="entry name" value="Ribosomal_uL13"/>
</dbReference>
<comment type="caution">
    <text evidence="5">The sequence shown here is derived from an EMBL/GenBank/DDBJ whole genome shotgun (WGS) entry which is preliminary data.</text>
</comment>
<dbReference type="HAMAP" id="MF_01366">
    <property type="entry name" value="Ribosomal_uL13"/>
    <property type="match status" value="1"/>
</dbReference>
<dbReference type="CDD" id="cd00392">
    <property type="entry name" value="Ribosomal_L13"/>
    <property type="match status" value="1"/>
</dbReference>
<gene>
    <name evidence="4" type="primary">rplM</name>
    <name evidence="5" type="ORF">A3A70_01245</name>
</gene>
<organism evidence="5 6">
    <name type="scientific">candidate division WWE3 bacterium RIFCSPLOWO2_01_FULL_42_11</name>
    <dbReference type="NCBI Taxonomy" id="1802627"/>
    <lineage>
        <taxon>Bacteria</taxon>
        <taxon>Katanobacteria</taxon>
    </lineage>
</organism>
<dbReference type="EMBL" id="MEVK01000008">
    <property type="protein sequence ID" value="OGC59781.1"/>
    <property type="molecule type" value="Genomic_DNA"/>
</dbReference>
<protein>
    <recommendedName>
        <fullName evidence="4">Large ribosomal subunit protein uL13</fullName>
    </recommendedName>
</protein>
<name>A0A1F4VRF7_UNCKA</name>
<proteinExistence type="inferred from homology"/>
<evidence type="ECO:0000313" key="6">
    <source>
        <dbReference type="Proteomes" id="UP000178964"/>
    </source>
</evidence>
<dbReference type="STRING" id="1802627.A3A70_01245"/>
<evidence type="ECO:0000256" key="4">
    <source>
        <dbReference type="HAMAP-Rule" id="MF_01366"/>
    </source>
</evidence>
<dbReference type="InterPro" id="IPR036899">
    <property type="entry name" value="Ribosomal_uL13_sf"/>
</dbReference>
<dbReference type="GO" id="GO:0003729">
    <property type="term" value="F:mRNA binding"/>
    <property type="evidence" value="ECO:0007669"/>
    <property type="project" value="TreeGrafter"/>
</dbReference>
<dbReference type="GO" id="GO:0006412">
    <property type="term" value="P:translation"/>
    <property type="evidence" value="ECO:0007669"/>
    <property type="project" value="UniProtKB-UniRule"/>
</dbReference>
<dbReference type="AlphaFoldDB" id="A0A1F4VRF7"/>
<keyword evidence="2 4" id="KW-0689">Ribosomal protein</keyword>
<dbReference type="Gene3D" id="3.90.1180.10">
    <property type="entry name" value="Ribosomal protein L13"/>
    <property type="match status" value="1"/>
</dbReference>
<evidence type="ECO:0000256" key="1">
    <source>
        <dbReference type="ARBA" id="ARBA00006227"/>
    </source>
</evidence>
<comment type="subunit">
    <text evidence="4">Part of the 50S ribosomal subunit.</text>
</comment>
<dbReference type="NCBIfam" id="TIGR01066">
    <property type="entry name" value="rplM_bact"/>
    <property type="match status" value="1"/>
</dbReference>
<evidence type="ECO:0000256" key="2">
    <source>
        <dbReference type="ARBA" id="ARBA00022980"/>
    </source>
</evidence>
<dbReference type="PIRSF" id="PIRSF002181">
    <property type="entry name" value="Ribosomal_L13"/>
    <property type="match status" value="1"/>
</dbReference>
<dbReference type="Pfam" id="PF00572">
    <property type="entry name" value="Ribosomal_L13"/>
    <property type="match status" value="1"/>
</dbReference>
<dbReference type="PANTHER" id="PTHR11545">
    <property type="entry name" value="RIBOSOMAL PROTEIN L13"/>
    <property type="match status" value="1"/>
</dbReference>
<accession>A0A1F4VRF7</accession>
<dbReference type="GO" id="GO:1990904">
    <property type="term" value="C:ribonucleoprotein complex"/>
    <property type="evidence" value="ECO:0007669"/>
    <property type="project" value="UniProtKB-KW"/>
</dbReference>
<comment type="function">
    <text evidence="4">This protein is one of the early assembly proteins of the 50S ribosomal subunit, although it is not seen to bind rRNA by itself. It is important during the early stages of 50S assembly.</text>
</comment>
<dbReference type="Proteomes" id="UP000178964">
    <property type="component" value="Unassembled WGS sequence"/>
</dbReference>
<comment type="similarity">
    <text evidence="1 4">Belongs to the universal ribosomal protein uL13 family.</text>
</comment>
<keyword evidence="3 4" id="KW-0687">Ribonucleoprotein</keyword>
<dbReference type="PANTHER" id="PTHR11545:SF2">
    <property type="entry name" value="LARGE RIBOSOMAL SUBUNIT PROTEIN UL13M"/>
    <property type="match status" value="1"/>
</dbReference>
<evidence type="ECO:0000313" key="5">
    <source>
        <dbReference type="EMBL" id="OGC59781.1"/>
    </source>
</evidence>
<dbReference type="GO" id="GO:0017148">
    <property type="term" value="P:negative regulation of translation"/>
    <property type="evidence" value="ECO:0007669"/>
    <property type="project" value="TreeGrafter"/>
</dbReference>
<dbReference type="InterPro" id="IPR005823">
    <property type="entry name" value="Ribosomal_uL13_bac-type"/>
</dbReference>
<evidence type="ECO:0000256" key="3">
    <source>
        <dbReference type="ARBA" id="ARBA00023274"/>
    </source>
</evidence>
<dbReference type="GO" id="GO:0003735">
    <property type="term" value="F:structural constituent of ribosome"/>
    <property type="evidence" value="ECO:0007669"/>
    <property type="project" value="InterPro"/>
</dbReference>
<dbReference type="GO" id="GO:0005840">
    <property type="term" value="C:ribosome"/>
    <property type="evidence" value="ECO:0007669"/>
    <property type="project" value="UniProtKB-KW"/>
</dbReference>
<dbReference type="SUPFAM" id="SSF52161">
    <property type="entry name" value="Ribosomal protein L13"/>
    <property type="match status" value="1"/>
</dbReference>
<sequence>MNKTHATKAKEITRTWHIIDAKGQILGRMTTDIAKLLIGKDKVNFSSHLDNGDYVVVINAKEVAVTGNKEMDKKYYRYSGYPSGLTVLRLEEVREKYPDRIIRTAVSGMFPKNKLRDVRLARLKVYADSTHPHINHFQKIKTEETA</sequence>